<keyword evidence="2" id="KW-1185">Reference proteome</keyword>
<evidence type="ECO:0000313" key="2">
    <source>
        <dbReference type="Proteomes" id="UP000287361"/>
    </source>
</evidence>
<reference evidence="1 2" key="1">
    <citation type="submission" date="2018-10" db="EMBL/GenBank/DDBJ databases">
        <title>Draft Genome Sequence of Anaerotignum sp. KCTC 15736.</title>
        <authorList>
            <person name="Choi S.H."/>
            <person name="Kim J.S."/>
            <person name="Kang S.W."/>
            <person name="Lee J.S."/>
            <person name="Park S.H."/>
        </authorList>
    </citation>
    <scope>NUCLEOTIDE SEQUENCE [LARGE SCALE GENOMIC DNA]</scope>
    <source>
        <strain evidence="1 2">KCTC 15736</strain>
    </source>
</reference>
<keyword evidence="1" id="KW-0240">DNA-directed RNA polymerase</keyword>
<dbReference type="Gene3D" id="1.10.10.10">
    <property type="entry name" value="Winged helix-like DNA-binding domain superfamily/Winged helix DNA-binding domain"/>
    <property type="match status" value="1"/>
</dbReference>
<keyword evidence="1" id="KW-0804">Transcription</keyword>
<accession>A0A401LE99</accession>
<organism evidence="1 2">
    <name type="scientific">Anaerotignum faecicola</name>
    <dbReference type="NCBI Taxonomy" id="2358141"/>
    <lineage>
        <taxon>Bacteria</taxon>
        <taxon>Bacillati</taxon>
        <taxon>Bacillota</taxon>
        <taxon>Clostridia</taxon>
        <taxon>Lachnospirales</taxon>
        <taxon>Anaerotignaceae</taxon>
        <taxon>Anaerotignum</taxon>
    </lineage>
</organism>
<comment type="caution">
    <text evidence="1">The sequence shown here is derived from an EMBL/GenBank/DDBJ whole genome shotgun (WGS) entry which is preliminary data.</text>
</comment>
<dbReference type="AlphaFoldDB" id="A0A401LE99"/>
<dbReference type="EMBL" id="BHVZ01000004">
    <property type="protein sequence ID" value="GCB29858.1"/>
    <property type="molecule type" value="Genomic_DNA"/>
</dbReference>
<dbReference type="InterPro" id="IPR036388">
    <property type="entry name" value="WH-like_DNA-bd_sf"/>
</dbReference>
<dbReference type="Proteomes" id="UP000287361">
    <property type="component" value="Unassembled WGS sequence"/>
</dbReference>
<evidence type="ECO:0000313" key="1">
    <source>
        <dbReference type="EMBL" id="GCB29858.1"/>
    </source>
</evidence>
<protein>
    <submittedName>
        <fullName evidence="1">DNA-directed RNA polymerase sigma-70 factor</fullName>
    </submittedName>
</protein>
<dbReference type="GO" id="GO:0000428">
    <property type="term" value="C:DNA-directed RNA polymerase complex"/>
    <property type="evidence" value="ECO:0007669"/>
    <property type="project" value="UniProtKB-KW"/>
</dbReference>
<sequence>MNLLPSEVSLQMRFDAFCKKVITYTNYKLLREGQKRREQGYVFSDFEEGELEQYYYTYDTYPALALKIELEHIRVFIENEMLYQALLLLPKKRLEIIILSFFADMTDKEIGKTILMPKSSVQYNRNVALQYIRKMMEVHTEVNEKQKKPK</sequence>
<gene>
    <name evidence="1" type="primary">rpoE</name>
    <name evidence="1" type="ORF">KGMB03357_15190</name>
</gene>
<dbReference type="InterPro" id="IPR013324">
    <property type="entry name" value="RNA_pol_sigma_r3/r4-like"/>
</dbReference>
<name>A0A401LE99_9FIRM</name>
<proteinExistence type="predicted"/>
<dbReference type="SUPFAM" id="SSF88659">
    <property type="entry name" value="Sigma3 and sigma4 domains of RNA polymerase sigma factors"/>
    <property type="match status" value="1"/>
</dbReference>
<dbReference type="OrthoDB" id="9806818at2"/>